<dbReference type="SUPFAM" id="SSF51366">
    <property type="entry name" value="Ribulose-phoshate binding barrel"/>
    <property type="match status" value="1"/>
</dbReference>
<keyword evidence="6 9" id="KW-0456">Lyase</keyword>
<proteinExistence type="inferred from homology"/>
<comment type="subcellular location">
    <subcellularLocation>
        <location evidence="9">Cytoplasm</location>
    </subcellularLocation>
</comment>
<dbReference type="AlphaFoldDB" id="C7NG18"/>
<dbReference type="GO" id="GO:0000107">
    <property type="term" value="F:imidazoleglycerol-phosphate synthase activity"/>
    <property type="evidence" value="ECO:0007669"/>
    <property type="project" value="UniProtKB-UniRule"/>
</dbReference>
<dbReference type="GO" id="GO:0005737">
    <property type="term" value="C:cytoplasm"/>
    <property type="evidence" value="ECO:0007669"/>
    <property type="project" value="UniProtKB-SubCell"/>
</dbReference>
<comment type="function">
    <text evidence="7 9">IGPS catalyzes the conversion of PRFAR and glutamine to IGP, AICAR and glutamate. The HisF subunit catalyzes the cyclization activity that produces IGP and AICAR from PRFAR using the ammonia provided by the HisH subunit.</text>
</comment>
<dbReference type="EMBL" id="CP001686">
    <property type="protein sequence ID" value="ACV06018.1"/>
    <property type="molecule type" value="Genomic_DNA"/>
</dbReference>
<gene>
    <name evidence="9" type="primary">hisF</name>
    <name evidence="11" type="ordered locus">Ksed_09720</name>
</gene>
<evidence type="ECO:0000256" key="2">
    <source>
        <dbReference type="ARBA" id="ARBA00009667"/>
    </source>
</evidence>
<keyword evidence="4 9" id="KW-0028">Amino-acid biosynthesis</keyword>
<dbReference type="STRING" id="478801.Ksed_09720"/>
<evidence type="ECO:0000313" key="11">
    <source>
        <dbReference type="EMBL" id="ACV06018.1"/>
    </source>
</evidence>
<dbReference type="KEGG" id="kse:Ksed_09720"/>
<keyword evidence="12" id="KW-1185">Reference proteome</keyword>
<dbReference type="eggNOG" id="COG0107">
    <property type="taxonomic scope" value="Bacteria"/>
</dbReference>
<protein>
    <recommendedName>
        <fullName evidence="9">Imidazole glycerol phosphate synthase subunit HisF</fullName>
        <ecNumber evidence="9">4.3.2.10</ecNumber>
    </recommendedName>
    <alternativeName>
        <fullName evidence="9">IGP synthase cyclase subunit</fullName>
    </alternativeName>
    <alternativeName>
        <fullName evidence="9">IGP synthase subunit HisF</fullName>
    </alternativeName>
    <alternativeName>
        <fullName evidence="9">ImGP synthase subunit HisF</fullName>
        <shortName evidence="9">IGPS subunit HisF</shortName>
    </alternativeName>
</protein>
<dbReference type="PANTHER" id="PTHR21235:SF2">
    <property type="entry name" value="IMIDAZOLE GLYCEROL PHOSPHATE SYNTHASE HISHF"/>
    <property type="match status" value="1"/>
</dbReference>
<evidence type="ECO:0000313" key="12">
    <source>
        <dbReference type="Proteomes" id="UP000006666"/>
    </source>
</evidence>
<dbReference type="Gene3D" id="3.20.20.70">
    <property type="entry name" value="Aldolase class I"/>
    <property type="match status" value="1"/>
</dbReference>
<comment type="pathway">
    <text evidence="1 9">Amino-acid biosynthesis; L-histidine biosynthesis; L-histidine from 5-phospho-alpha-D-ribose 1-diphosphate: step 5/9.</text>
</comment>
<dbReference type="Pfam" id="PF00977">
    <property type="entry name" value="His_biosynth"/>
    <property type="match status" value="1"/>
</dbReference>
<feature type="active site" evidence="9">
    <location>
        <position position="17"/>
    </location>
</feature>
<evidence type="ECO:0000256" key="1">
    <source>
        <dbReference type="ARBA" id="ARBA00005091"/>
    </source>
</evidence>
<dbReference type="InterPro" id="IPR011060">
    <property type="entry name" value="RibuloseP-bd_barrel"/>
</dbReference>
<name>C7NG18_KYTSD</name>
<reference evidence="11 12" key="1">
    <citation type="journal article" date="2009" name="Stand. Genomic Sci.">
        <title>Complete genome sequence of Kytococcus sedentarius type strain (541).</title>
        <authorList>
            <person name="Sims D."/>
            <person name="Brettin T."/>
            <person name="Detter J.C."/>
            <person name="Han C."/>
            <person name="Lapidus A."/>
            <person name="Copeland A."/>
            <person name="Glavina Del Rio T."/>
            <person name="Nolan M."/>
            <person name="Chen F."/>
            <person name="Lucas S."/>
            <person name="Tice H."/>
            <person name="Cheng J.F."/>
            <person name="Bruce D."/>
            <person name="Goodwin L."/>
            <person name="Pitluck S."/>
            <person name="Ovchinnikova G."/>
            <person name="Pati A."/>
            <person name="Ivanova N."/>
            <person name="Mavrommatis K."/>
            <person name="Chen A."/>
            <person name="Palaniappan K."/>
            <person name="D'haeseleer P."/>
            <person name="Chain P."/>
            <person name="Bristow J."/>
            <person name="Eisen J.A."/>
            <person name="Markowitz V."/>
            <person name="Hugenholtz P."/>
            <person name="Schneider S."/>
            <person name="Goker M."/>
            <person name="Pukall R."/>
            <person name="Kyrpides N.C."/>
            <person name="Klenk H.P."/>
        </authorList>
    </citation>
    <scope>NUCLEOTIDE SEQUENCE [LARGE SCALE GENOMIC DNA]</scope>
    <source>
        <strain evidence="12">ATCC 14392 / DSM 20547 / JCM 11482 / CCUG 33030 / NBRC 15357 / NCTC 11040 / CCM 314 / 541</strain>
    </source>
</reference>
<evidence type="ECO:0000256" key="9">
    <source>
        <dbReference type="HAMAP-Rule" id="MF_01013"/>
    </source>
</evidence>
<comment type="subunit">
    <text evidence="3 9">Heterodimer of HisH and HisF.</text>
</comment>
<evidence type="ECO:0000256" key="5">
    <source>
        <dbReference type="ARBA" id="ARBA00023102"/>
    </source>
</evidence>
<sequence length="266" mass="28092">MGAPATRLARRIVPCLDVRDGRVVKGVRFTDHVDAGGIEELAARYAAEGADELVFYDISASPQGRAVDIDWVRRVARLIDIPFSVAGGIRTVEEARAVLHAGADKVSVNTPALERPELVGELAGEFGVQCVVVGIDSLRDTDGTWRVRSHTGDPQAMRQAGRSTLEWVAEVVERGAGEVVLNCMGSDGVRTGYDVEQLAAVRAVCPVPLVASGGAGSVQDFVDVIEQADVDAALAASVFHSGAVAIRDVKAALAGRGIEVREQEAR</sequence>
<dbReference type="InterPro" id="IPR013785">
    <property type="entry name" value="Aldolase_TIM"/>
</dbReference>
<evidence type="ECO:0000256" key="10">
    <source>
        <dbReference type="RuleBase" id="RU003657"/>
    </source>
</evidence>
<dbReference type="PANTHER" id="PTHR21235">
    <property type="entry name" value="IMIDAZOLE GLYCEROL PHOSPHATE SYNTHASE SUBUNIT HISF/H IGP SYNTHASE SUBUNIT HISF/H"/>
    <property type="match status" value="1"/>
</dbReference>
<accession>C7NG18</accession>
<evidence type="ECO:0000256" key="6">
    <source>
        <dbReference type="ARBA" id="ARBA00023239"/>
    </source>
</evidence>
<dbReference type="InterPro" id="IPR050064">
    <property type="entry name" value="IGPS_HisA/HisF"/>
</dbReference>
<keyword evidence="9" id="KW-0963">Cytoplasm</keyword>
<dbReference type="HAMAP" id="MF_01013">
    <property type="entry name" value="HisF"/>
    <property type="match status" value="1"/>
</dbReference>
<dbReference type="HOGENOM" id="CLU_048577_4_0_11"/>
<keyword evidence="5 9" id="KW-0368">Histidine biosynthesis</keyword>
<dbReference type="InterPro" id="IPR004651">
    <property type="entry name" value="HisF"/>
</dbReference>
<evidence type="ECO:0000256" key="4">
    <source>
        <dbReference type="ARBA" id="ARBA00022605"/>
    </source>
</evidence>
<dbReference type="NCBIfam" id="TIGR00735">
    <property type="entry name" value="hisF"/>
    <property type="match status" value="1"/>
</dbReference>
<feature type="active site" evidence="9">
    <location>
        <position position="136"/>
    </location>
</feature>
<comment type="catalytic activity">
    <reaction evidence="8 9">
        <text>5-[(5-phospho-1-deoxy-D-ribulos-1-ylimino)methylamino]-1-(5-phospho-beta-D-ribosyl)imidazole-4-carboxamide + L-glutamine = D-erythro-1-(imidazol-4-yl)glycerol 3-phosphate + 5-amino-1-(5-phospho-beta-D-ribosyl)imidazole-4-carboxamide + L-glutamate + H(+)</text>
        <dbReference type="Rhea" id="RHEA:24793"/>
        <dbReference type="ChEBI" id="CHEBI:15378"/>
        <dbReference type="ChEBI" id="CHEBI:29985"/>
        <dbReference type="ChEBI" id="CHEBI:58278"/>
        <dbReference type="ChEBI" id="CHEBI:58359"/>
        <dbReference type="ChEBI" id="CHEBI:58475"/>
        <dbReference type="ChEBI" id="CHEBI:58525"/>
        <dbReference type="EC" id="4.3.2.10"/>
    </reaction>
</comment>
<organism evidence="11 12">
    <name type="scientific">Kytococcus sedentarius (strain ATCC 14392 / DSM 20547 / JCM 11482 / CCUG 33030 / NBRC 15357 / NCTC 11040 / CCM 314 / 541)</name>
    <name type="common">Micrococcus sedentarius</name>
    <dbReference type="NCBI Taxonomy" id="478801"/>
    <lineage>
        <taxon>Bacteria</taxon>
        <taxon>Bacillati</taxon>
        <taxon>Actinomycetota</taxon>
        <taxon>Actinomycetes</taxon>
        <taxon>Micrococcales</taxon>
        <taxon>Kytococcaceae</taxon>
        <taxon>Kytococcus</taxon>
    </lineage>
</organism>
<dbReference type="UniPathway" id="UPA00031">
    <property type="reaction ID" value="UER00010"/>
</dbReference>
<dbReference type="Proteomes" id="UP000006666">
    <property type="component" value="Chromosome"/>
</dbReference>
<dbReference type="CDD" id="cd04731">
    <property type="entry name" value="HisF"/>
    <property type="match status" value="1"/>
</dbReference>
<dbReference type="GO" id="GO:0000105">
    <property type="term" value="P:L-histidine biosynthetic process"/>
    <property type="evidence" value="ECO:0007669"/>
    <property type="project" value="UniProtKB-UniRule"/>
</dbReference>
<dbReference type="GO" id="GO:0016829">
    <property type="term" value="F:lyase activity"/>
    <property type="evidence" value="ECO:0007669"/>
    <property type="project" value="UniProtKB-KW"/>
</dbReference>
<evidence type="ECO:0000256" key="3">
    <source>
        <dbReference type="ARBA" id="ARBA00011152"/>
    </source>
</evidence>
<evidence type="ECO:0000256" key="8">
    <source>
        <dbReference type="ARBA" id="ARBA00047838"/>
    </source>
</evidence>
<dbReference type="InterPro" id="IPR006062">
    <property type="entry name" value="His_biosynth"/>
</dbReference>
<comment type="similarity">
    <text evidence="2 9 10">Belongs to the HisA/HisF family.</text>
</comment>
<dbReference type="EC" id="4.3.2.10" evidence="9"/>
<evidence type="ECO:0000256" key="7">
    <source>
        <dbReference type="ARBA" id="ARBA00025475"/>
    </source>
</evidence>